<sequence>MIAVQVTYKVKAGFVEENKANINAFLADFKEMQTSRFLYHVYVKADGLTFVHVSMYESVAMQEQVLNTPSFVKFQQSRDESGLNELPIIENLTHLGSSISLIK</sequence>
<organism evidence="1 2">
    <name type="scientific">Pedobacter helvus</name>
    <dbReference type="NCBI Taxonomy" id="2563444"/>
    <lineage>
        <taxon>Bacteria</taxon>
        <taxon>Pseudomonadati</taxon>
        <taxon>Bacteroidota</taxon>
        <taxon>Sphingobacteriia</taxon>
        <taxon>Sphingobacteriales</taxon>
        <taxon>Sphingobacteriaceae</taxon>
        <taxon>Pedobacter</taxon>
    </lineage>
</organism>
<dbReference type="Proteomes" id="UP001517367">
    <property type="component" value="Unassembled WGS sequence"/>
</dbReference>
<comment type="caution">
    <text evidence="1">The sequence shown here is derived from an EMBL/GenBank/DDBJ whole genome shotgun (WGS) entry which is preliminary data.</text>
</comment>
<evidence type="ECO:0008006" key="3">
    <source>
        <dbReference type="Google" id="ProtNLM"/>
    </source>
</evidence>
<gene>
    <name evidence="1" type="ORF">E5L68_013285</name>
</gene>
<proteinExistence type="predicted"/>
<protein>
    <recommendedName>
        <fullName evidence="3">ABM domain-containing protein</fullName>
    </recommendedName>
</protein>
<accession>A0ABW9JJ15</accession>
<evidence type="ECO:0000313" key="1">
    <source>
        <dbReference type="EMBL" id="MFN0292373.1"/>
    </source>
</evidence>
<dbReference type="Gene3D" id="3.30.70.100">
    <property type="match status" value="1"/>
</dbReference>
<reference evidence="1 2" key="1">
    <citation type="submission" date="2024-12" db="EMBL/GenBank/DDBJ databases">
        <authorList>
            <person name="Hu S."/>
        </authorList>
    </citation>
    <scope>NUCLEOTIDE SEQUENCE [LARGE SCALE GENOMIC DNA]</scope>
    <source>
        <strain evidence="1 2">P-25</strain>
    </source>
</reference>
<name>A0ABW9JJ15_9SPHI</name>
<dbReference type="RefSeq" id="WP_138728421.1">
    <property type="nucleotide sequence ID" value="NZ_SRMP02000023.1"/>
</dbReference>
<keyword evidence="2" id="KW-1185">Reference proteome</keyword>
<dbReference type="EMBL" id="SRMP02000023">
    <property type="protein sequence ID" value="MFN0292373.1"/>
    <property type="molecule type" value="Genomic_DNA"/>
</dbReference>
<evidence type="ECO:0000313" key="2">
    <source>
        <dbReference type="Proteomes" id="UP001517367"/>
    </source>
</evidence>
<dbReference type="InterPro" id="IPR011008">
    <property type="entry name" value="Dimeric_a/b-barrel"/>
</dbReference>
<dbReference type="SUPFAM" id="SSF54909">
    <property type="entry name" value="Dimeric alpha+beta barrel"/>
    <property type="match status" value="1"/>
</dbReference>